<dbReference type="GO" id="GO:0003677">
    <property type="term" value="F:DNA binding"/>
    <property type="evidence" value="ECO:0007669"/>
    <property type="project" value="UniProtKB-KW"/>
</dbReference>
<dbReference type="SMART" id="SM00066">
    <property type="entry name" value="GAL4"/>
    <property type="match status" value="1"/>
</dbReference>
<feature type="domain" description="Zn(2)-C6 fungal-type" evidence="5">
    <location>
        <begin position="7"/>
        <end position="37"/>
    </location>
</feature>
<dbReference type="OrthoDB" id="270167at2759"/>
<dbReference type="AlphaFoldDB" id="A0A1L9WHY2"/>
<dbReference type="InterPro" id="IPR036864">
    <property type="entry name" value="Zn2-C6_fun-type_DNA-bd_sf"/>
</dbReference>
<keyword evidence="1" id="KW-0805">Transcription regulation</keyword>
<keyword evidence="7" id="KW-1185">Reference proteome</keyword>
<dbReference type="InterPro" id="IPR001138">
    <property type="entry name" value="Zn2Cys6_DnaBD"/>
</dbReference>
<evidence type="ECO:0000256" key="2">
    <source>
        <dbReference type="ARBA" id="ARBA00023125"/>
    </source>
</evidence>
<dbReference type="Pfam" id="PF00172">
    <property type="entry name" value="Zn_clus"/>
    <property type="match status" value="1"/>
</dbReference>
<dbReference type="RefSeq" id="XP_020052121.1">
    <property type="nucleotide sequence ID" value="XM_020198631.1"/>
</dbReference>
<dbReference type="PROSITE" id="PS00463">
    <property type="entry name" value="ZN2_CY6_FUNGAL_1"/>
    <property type="match status" value="1"/>
</dbReference>
<evidence type="ECO:0000259" key="5">
    <source>
        <dbReference type="PROSITE" id="PS50048"/>
    </source>
</evidence>
<name>A0A1L9WHY2_ASPA1</name>
<dbReference type="GeneID" id="30972445"/>
<organism evidence="6 7">
    <name type="scientific">Aspergillus aculeatus (strain ATCC 16872 / CBS 172.66 / WB 5094)</name>
    <dbReference type="NCBI Taxonomy" id="690307"/>
    <lineage>
        <taxon>Eukaryota</taxon>
        <taxon>Fungi</taxon>
        <taxon>Dikarya</taxon>
        <taxon>Ascomycota</taxon>
        <taxon>Pezizomycotina</taxon>
        <taxon>Eurotiomycetes</taxon>
        <taxon>Eurotiomycetidae</taxon>
        <taxon>Eurotiales</taxon>
        <taxon>Aspergillaceae</taxon>
        <taxon>Aspergillus</taxon>
        <taxon>Aspergillus subgen. Circumdati</taxon>
    </lineage>
</organism>
<dbReference type="Proteomes" id="UP000184546">
    <property type="component" value="Unassembled WGS sequence"/>
</dbReference>
<reference evidence="7" key="1">
    <citation type="journal article" date="2017" name="Genome Biol.">
        <title>Comparative genomics reveals high biological diversity and specific adaptations in the industrially and medically important fungal genus Aspergillus.</title>
        <authorList>
            <person name="de Vries R.P."/>
            <person name="Riley R."/>
            <person name="Wiebenga A."/>
            <person name="Aguilar-Osorio G."/>
            <person name="Amillis S."/>
            <person name="Uchima C.A."/>
            <person name="Anderluh G."/>
            <person name="Asadollahi M."/>
            <person name="Askin M."/>
            <person name="Barry K."/>
            <person name="Battaglia E."/>
            <person name="Bayram O."/>
            <person name="Benocci T."/>
            <person name="Braus-Stromeyer S.A."/>
            <person name="Caldana C."/>
            <person name="Canovas D."/>
            <person name="Cerqueira G.C."/>
            <person name="Chen F."/>
            <person name="Chen W."/>
            <person name="Choi C."/>
            <person name="Clum A."/>
            <person name="Dos Santos R.A."/>
            <person name="Damasio A.R."/>
            <person name="Diallinas G."/>
            <person name="Emri T."/>
            <person name="Fekete E."/>
            <person name="Flipphi M."/>
            <person name="Freyberg S."/>
            <person name="Gallo A."/>
            <person name="Gournas C."/>
            <person name="Habgood R."/>
            <person name="Hainaut M."/>
            <person name="Harispe M.L."/>
            <person name="Henrissat B."/>
            <person name="Hilden K.S."/>
            <person name="Hope R."/>
            <person name="Hossain A."/>
            <person name="Karabika E."/>
            <person name="Karaffa L."/>
            <person name="Karanyi Z."/>
            <person name="Krasevec N."/>
            <person name="Kuo A."/>
            <person name="Kusch H."/>
            <person name="LaButti K."/>
            <person name="Lagendijk E.L."/>
            <person name="Lapidus A."/>
            <person name="Levasseur A."/>
            <person name="Lindquist E."/>
            <person name="Lipzen A."/>
            <person name="Logrieco A.F."/>
            <person name="MacCabe A."/>
            <person name="Maekelae M.R."/>
            <person name="Malavazi I."/>
            <person name="Melin P."/>
            <person name="Meyer V."/>
            <person name="Mielnichuk N."/>
            <person name="Miskei M."/>
            <person name="Molnar A.P."/>
            <person name="Mule G."/>
            <person name="Ngan C.Y."/>
            <person name="Orejas M."/>
            <person name="Orosz E."/>
            <person name="Ouedraogo J.P."/>
            <person name="Overkamp K.M."/>
            <person name="Park H.-S."/>
            <person name="Perrone G."/>
            <person name="Piumi F."/>
            <person name="Punt P.J."/>
            <person name="Ram A.F."/>
            <person name="Ramon A."/>
            <person name="Rauscher S."/>
            <person name="Record E."/>
            <person name="Riano-Pachon D.M."/>
            <person name="Robert V."/>
            <person name="Roehrig J."/>
            <person name="Ruller R."/>
            <person name="Salamov A."/>
            <person name="Salih N.S."/>
            <person name="Samson R.A."/>
            <person name="Sandor E."/>
            <person name="Sanguinetti M."/>
            <person name="Schuetze T."/>
            <person name="Sepcic K."/>
            <person name="Shelest E."/>
            <person name="Sherlock G."/>
            <person name="Sophianopoulou V."/>
            <person name="Squina F.M."/>
            <person name="Sun H."/>
            <person name="Susca A."/>
            <person name="Todd R.B."/>
            <person name="Tsang A."/>
            <person name="Unkles S.E."/>
            <person name="van de Wiele N."/>
            <person name="van Rossen-Uffink D."/>
            <person name="Oliveira J.V."/>
            <person name="Vesth T.C."/>
            <person name="Visser J."/>
            <person name="Yu J.-H."/>
            <person name="Zhou M."/>
            <person name="Andersen M.R."/>
            <person name="Archer D.B."/>
            <person name="Baker S.E."/>
            <person name="Benoit I."/>
            <person name="Brakhage A.A."/>
            <person name="Braus G.H."/>
            <person name="Fischer R."/>
            <person name="Frisvad J.C."/>
            <person name="Goldman G.H."/>
            <person name="Houbraken J."/>
            <person name="Oakley B."/>
            <person name="Pocsi I."/>
            <person name="Scazzocchio C."/>
            <person name="Seiboth B."/>
            <person name="vanKuyk P.A."/>
            <person name="Wortman J."/>
            <person name="Dyer P.S."/>
            <person name="Grigoriev I.V."/>
        </authorList>
    </citation>
    <scope>NUCLEOTIDE SEQUENCE [LARGE SCALE GENOMIC DNA]</scope>
    <source>
        <strain evidence="7">ATCC 16872 / CBS 172.66 / WB 5094</strain>
    </source>
</reference>
<keyword evidence="3" id="KW-0804">Transcription</keyword>
<evidence type="ECO:0000313" key="6">
    <source>
        <dbReference type="EMBL" id="OJJ95781.1"/>
    </source>
</evidence>
<evidence type="ECO:0000313" key="7">
    <source>
        <dbReference type="Proteomes" id="UP000184546"/>
    </source>
</evidence>
<dbReference type="OMA" id="DECMFHA"/>
<protein>
    <recommendedName>
        <fullName evidence="5">Zn(2)-C6 fungal-type domain-containing protein</fullName>
    </recommendedName>
</protein>
<evidence type="ECO:0000256" key="3">
    <source>
        <dbReference type="ARBA" id="ARBA00023163"/>
    </source>
</evidence>
<dbReference type="Gene3D" id="4.10.240.10">
    <property type="entry name" value="Zn(2)-C6 fungal-type DNA-binding domain"/>
    <property type="match status" value="1"/>
</dbReference>
<dbReference type="VEuPathDB" id="FungiDB:ASPACDRAFT_1891598"/>
<dbReference type="EMBL" id="KV878988">
    <property type="protein sequence ID" value="OJJ95781.1"/>
    <property type="molecule type" value="Genomic_DNA"/>
</dbReference>
<dbReference type="SUPFAM" id="SSF57701">
    <property type="entry name" value="Zn2/Cys6 DNA-binding domain"/>
    <property type="match status" value="1"/>
</dbReference>
<dbReference type="GO" id="GO:0009893">
    <property type="term" value="P:positive regulation of metabolic process"/>
    <property type="evidence" value="ECO:0007669"/>
    <property type="project" value="UniProtKB-ARBA"/>
</dbReference>
<keyword evidence="2" id="KW-0238">DNA-binding</keyword>
<keyword evidence="4" id="KW-0539">Nucleus</keyword>
<sequence length="458" mass="51586">MKVMLVACESCRQRKRKCDRAYPSCALCHKTGRKCFYAIYRVTDSIHEKQKLNAPVAVEYCKENLRDISPDSCEALSRDQLSLSWAMQAPTVPESYPIAYRWYMPKLIKHFHNGLGVAQIPITAKCSAYKLQTVWLRSAMEDPCLFHATLFAGSSHFDICRGQKQSMITLYHYNELIKLVKRRLADPATALDDRTIASITPLALFANLGGDRASAEVHRAGLENMVLLRGGMHNLGLDGLISSLIHMNRIVSNIVFDLGLSTGPQFQLMPPLSLEERILNMPTRPPGPDTFVGSIKALFQHVHQTKLYLMALLPTDHQGQDMPATRTMPPPTTEDPIYQCCYLACKIFQTIVDGGANGCSFVEYLDALARNLRDALALTDEEVWLRYFPVPHTWACITGAAASSDSQIRTWFYFRQASTARILNIDGDYTFLDDLSSHFDWLRSLRRGALQLDDEKAV</sequence>
<dbReference type="STRING" id="690307.A0A1L9WHY2"/>
<evidence type="ECO:0000256" key="4">
    <source>
        <dbReference type="ARBA" id="ARBA00023242"/>
    </source>
</evidence>
<evidence type="ECO:0000256" key="1">
    <source>
        <dbReference type="ARBA" id="ARBA00023015"/>
    </source>
</evidence>
<dbReference type="PANTHER" id="PTHR37540">
    <property type="entry name" value="TRANSCRIPTION FACTOR (ACR-2), PUTATIVE-RELATED-RELATED"/>
    <property type="match status" value="1"/>
</dbReference>
<dbReference type="CDD" id="cd00067">
    <property type="entry name" value="GAL4"/>
    <property type="match status" value="1"/>
</dbReference>
<proteinExistence type="predicted"/>
<dbReference type="PROSITE" id="PS50048">
    <property type="entry name" value="ZN2_CY6_FUNGAL_2"/>
    <property type="match status" value="1"/>
</dbReference>
<dbReference type="GO" id="GO:0008270">
    <property type="term" value="F:zinc ion binding"/>
    <property type="evidence" value="ECO:0007669"/>
    <property type="project" value="InterPro"/>
</dbReference>
<dbReference type="GO" id="GO:0000981">
    <property type="term" value="F:DNA-binding transcription factor activity, RNA polymerase II-specific"/>
    <property type="evidence" value="ECO:0007669"/>
    <property type="project" value="InterPro"/>
</dbReference>
<gene>
    <name evidence="6" type="ORF">ASPACDRAFT_1891598</name>
</gene>
<accession>A0A1L9WHY2</accession>
<dbReference type="PANTHER" id="PTHR37540:SF5">
    <property type="entry name" value="TRANSCRIPTION FACTOR DOMAIN-CONTAINING PROTEIN"/>
    <property type="match status" value="1"/>
</dbReference>